<evidence type="ECO:0000313" key="3">
    <source>
        <dbReference type="Proteomes" id="UP000266113"/>
    </source>
</evidence>
<keyword evidence="3" id="KW-1185">Reference proteome</keyword>
<gene>
    <name evidence="2" type="ORF">SMC1_05430</name>
</gene>
<evidence type="ECO:0000256" key="1">
    <source>
        <dbReference type="SAM" id="MobiDB-lite"/>
    </source>
</evidence>
<feature type="compositionally biased region" description="Polar residues" evidence="1">
    <location>
        <begin position="212"/>
        <end position="232"/>
    </location>
</feature>
<organism evidence="2 3">
    <name type="scientific">Candidatus Cryosericum septentrionale</name>
    <dbReference type="NCBI Taxonomy" id="2290913"/>
    <lineage>
        <taxon>Bacteria</taxon>
        <taxon>Pseudomonadati</taxon>
        <taxon>Caldisericota/Cryosericota group</taxon>
        <taxon>Candidatus Cryosericota</taxon>
        <taxon>Candidatus Cryosericia</taxon>
        <taxon>Candidatus Cryosericales</taxon>
        <taxon>Candidatus Cryosericaceae</taxon>
        <taxon>Candidatus Cryosericum</taxon>
    </lineage>
</organism>
<reference evidence="2 3" key="1">
    <citation type="submission" date="2018-09" db="EMBL/GenBank/DDBJ databases">
        <title>Discovery and Ecogenomic Context for Candidatus Cryosericales, a Global Caldiserica Order Active in Thawing Permafrost.</title>
        <authorList>
            <person name="Martinez M.A."/>
            <person name="Woodcroft B.J."/>
            <person name="Ignacio Espinoza J.C."/>
            <person name="Zayed A."/>
            <person name="Singleton C.M."/>
            <person name="Boyd J."/>
            <person name="Li Y.-F."/>
            <person name="Purvine S."/>
            <person name="Maughan H."/>
            <person name="Hodgkins S.B."/>
            <person name="Anderson D."/>
            <person name="Sederholm M."/>
            <person name="Temperton B."/>
            <person name="Saleska S.R."/>
            <person name="Tyson G.W."/>
            <person name="Rich V.I."/>
        </authorList>
    </citation>
    <scope>NUCLEOTIDE SEQUENCE [LARGE SCALE GENOMIC DNA]</scope>
    <source>
        <strain evidence="2 3">SMC1</strain>
    </source>
</reference>
<dbReference type="AlphaFoldDB" id="A0A398DMC3"/>
<dbReference type="EMBL" id="QXIY01000021">
    <property type="protein sequence ID" value="RIE16712.1"/>
    <property type="molecule type" value="Genomic_DNA"/>
</dbReference>
<evidence type="ECO:0000313" key="2">
    <source>
        <dbReference type="EMBL" id="RIE16712.1"/>
    </source>
</evidence>
<protein>
    <submittedName>
        <fullName evidence="2">Uncharacterized protein</fullName>
    </submittedName>
</protein>
<comment type="caution">
    <text evidence="2">The sequence shown here is derived from an EMBL/GenBank/DDBJ whole genome shotgun (WGS) entry which is preliminary data.</text>
</comment>
<name>A0A398DMC3_9BACT</name>
<proteinExistence type="predicted"/>
<dbReference type="Proteomes" id="UP000266113">
    <property type="component" value="Unassembled WGS sequence"/>
</dbReference>
<sequence>MITDEMFRDAVLRYKAEESRGSFYDIAANLLDRGFTKEAYLLLLATWNFASFRYAVTSFDLVAFDATVKSLEVNFQHLDGKDIRTADFDSLREDISAIYNTLSQIKGIQYTGAPKMMHLRNRDLFVMWDAYIRGLKPRKSYEKLDIVKRGDWDIKRYGDSAEDYLEFLRDMQNRFASVSFRKNGKSFAKAIDEFNYVSITLQMQRAEKTVSPGGTETATTASADDQQSVRTVNTETFRKATTGSYYGQISEPRIVI</sequence>
<feature type="region of interest" description="Disordered" evidence="1">
    <location>
        <begin position="208"/>
        <end position="232"/>
    </location>
</feature>
<dbReference type="RefSeq" id="WP_119085774.1">
    <property type="nucleotide sequence ID" value="NZ_QXIY01000021.1"/>
</dbReference>
<accession>A0A398DMC3</accession>